<accession>A0ABU2JMN0</accession>
<comment type="caution">
    <text evidence="2">The sequence shown here is derived from an EMBL/GenBank/DDBJ whole genome shotgun (WGS) entry which is preliminary data.</text>
</comment>
<feature type="signal peptide" evidence="1">
    <location>
        <begin position="1"/>
        <end position="30"/>
    </location>
</feature>
<evidence type="ECO:0000256" key="1">
    <source>
        <dbReference type="SAM" id="SignalP"/>
    </source>
</evidence>
<proteinExistence type="predicted"/>
<organism evidence="2 3">
    <name type="scientific">Streptomyces chisholmiae</name>
    <dbReference type="NCBI Taxonomy" id="3075540"/>
    <lineage>
        <taxon>Bacteria</taxon>
        <taxon>Bacillati</taxon>
        <taxon>Actinomycetota</taxon>
        <taxon>Actinomycetes</taxon>
        <taxon>Kitasatosporales</taxon>
        <taxon>Streptomycetaceae</taxon>
        <taxon>Streptomyces</taxon>
    </lineage>
</organism>
<dbReference type="RefSeq" id="WP_311666268.1">
    <property type="nucleotide sequence ID" value="NZ_JAVREO010000004.1"/>
</dbReference>
<dbReference type="EMBL" id="JAVREO010000004">
    <property type="protein sequence ID" value="MDT0266250.1"/>
    <property type="molecule type" value="Genomic_DNA"/>
</dbReference>
<sequence length="188" mass="19889">MPVRRTATAVSALSAALLSATLLSAAPATAATAATIHPGADDSACRHWYNDGALDVRLENIPDPVVAGEWAEFDYRITNTLDVPVDGLVTLAEITAYDTLDGSDVPVTTEWFADGAWTPLTTRGWYDWFGTTDALQPGESATARLRVLVAADAPDWALGSAVIGGAHLTPQSCERTLTDLEFDIVEAS</sequence>
<protein>
    <recommendedName>
        <fullName evidence="4">DUF11 domain-containing protein</fullName>
    </recommendedName>
</protein>
<reference evidence="3" key="1">
    <citation type="submission" date="2023-07" db="EMBL/GenBank/DDBJ databases">
        <title>30 novel species of actinomycetes from the DSMZ collection.</title>
        <authorList>
            <person name="Nouioui I."/>
        </authorList>
    </citation>
    <scope>NUCLEOTIDE SEQUENCE [LARGE SCALE GENOMIC DNA]</scope>
    <source>
        <strain evidence="3">DSM 44915</strain>
    </source>
</reference>
<feature type="chain" id="PRO_5045291789" description="DUF11 domain-containing protein" evidence="1">
    <location>
        <begin position="31"/>
        <end position="188"/>
    </location>
</feature>
<dbReference type="Proteomes" id="UP001183410">
    <property type="component" value="Unassembled WGS sequence"/>
</dbReference>
<keyword evidence="1" id="KW-0732">Signal</keyword>
<evidence type="ECO:0008006" key="4">
    <source>
        <dbReference type="Google" id="ProtNLM"/>
    </source>
</evidence>
<gene>
    <name evidence="2" type="ORF">RM844_08070</name>
</gene>
<evidence type="ECO:0000313" key="2">
    <source>
        <dbReference type="EMBL" id="MDT0266250.1"/>
    </source>
</evidence>
<keyword evidence="3" id="KW-1185">Reference proteome</keyword>
<name>A0ABU2JMN0_9ACTN</name>
<evidence type="ECO:0000313" key="3">
    <source>
        <dbReference type="Proteomes" id="UP001183410"/>
    </source>
</evidence>